<dbReference type="AntiFam" id="ANF00013">
    <property type="entry name" value="tRNA translation"/>
</dbReference>
<dbReference type="PIR" id="B90556">
    <property type="entry name" value="B90556"/>
</dbReference>
<dbReference type="AlphaFoldDB" id="Q98QK7"/>
<name>Q98QK7_MYCPU</name>
<dbReference type="STRING" id="272635.gene:17576945"/>
<evidence type="ECO:0000313" key="1">
    <source>
        <dbReference type="EMBL" id="CAC13527.1"/>
    </source>
</evidence>
<dbReference type="EMBL" id="AL445564">
    <property type="protein sequence ID" value="CAC13527.1"/>
    <property type="molecule type" value="Genomic_DNA"/>
</dbReference>
<dbReference type="Proteomes" id="UP000000528">
    <property type="component" value="Chromosome"/>
</dbReference>
<evidence type="ECO:0000313" key="2">
    <source>
        <dbReference type="Proteomes" id="UP000000528"/>
    </source>
</evidence>
<gene>
    <name evidence="1" type="ordered locus">MYPU_3540</name>
</gene>
<sequence>MLNSSKRNGQSGEVAQLGRALGLGPSGRRFKSCLLHHFVGG</sequence>
<reference evidence="1 2" key="1">
    <citation type="journal article" date="2001" name="Nucleic Acids Res.">
        <title>The complete genome sequence of the murine respiratory pathogen Mycoplasma pulmonis.</title>
        <authorList>
            <person name="Chambaud I."/>
            <person name="Heilig R."/>
            <person name="Ferris S."/>
            <person name="Barbe V."/>
            <person name="Samson D."/>
            <person name="Galisson F."/>
            <person name="Moszer I."/>
            <person name="Dybvig K."/>
            <person name="Wroblewski H."/>
            <person name="Viari A."/>
            <person name="Rocha E.P.C."/>
            <person name="Blanchard A."/>
        </authorList>
    </citation>
    <scope>NUCLEOTIDE SEQUENCE [LARGE SCALE GENOMIC DNA]</scope>
    <source>
        <strain evidence="1 2">UAB CTIP</strain>
    </source>
</reference>
<accession>Q98QK7</accession>
<protein>
    <submittedName>
        <fullName evidence="1">Uncharacterized protein</fullName>
    </submittedName>
</protein>
<proteinExistence type="predicted"/>
<dbReference type="KEGG" id="mpu:MYPU_3540"/>
<organism evidence="2">
    <name type="scientific">Mycoplasmopsis pulmonis (strain UAB CTIP)</name>
    <name type="common">Mycoplasma pulmonis</name>
    <dbReference type="NCBI Taxonomy" id="272635"/>
    <lineage>
        <taxon>Bacteria</taxon>
        <taxon>Bacillati</taxon>
        <taxon>Mycoplasmatota</taxon>
        <taxon>Mycoplasmoidales</taxon>
        <taxon>Metamycoplasmataceae</taxon>
        <taxon>Mycoplasmopsis</taxon>
    </lineage>
</organism>
<dbReference type="HOGENOM" id="CLU_3273072_0_0_14"/>
<keyword evidence="2" id="KW-1185">Reference proteome</keyword>